<dbReference type="InterPro" id="IPR002711">
    <property type="entry name" value="HNH"/>
</dbReference>
<accession>A0ABQ0JZ79</accession>
<name>A0ABQ0JZ79_9BACT</name>
<keyword evidence="2" id="KW-0540">Nuclease</keyword>
<dbReference type="EMBL" id="BAFN01000001">
    <property type="protein sequence ID" value="GAN33981.1"/>
    <property type="molecule type" value="Genomic_DNA"/>
</dbReference>
<keyword evidence="2" id="KW-0255">Endonuclease</keyword>
<dbReference type="Proteomes" id="UP000032309">
    <property type="component" value="Unassembled WGS sequence"/>
</dbReference>
<reference evidence="3" key="1">
    <citation type="journal article" date="2015" name="Genome Announc.">
        <title>Draft Genome Sequence of an Anaerobic Ammonium-Oxidizing Bacterium, "Candidatus Brocadia sinica".</title>
        <authorList>
            <person name="Oshiki M."/>
            <person name="Shinyako-Hata K."/>
            <person name="Satoh H."/>
            <person name="Okabe S."/>
        </authorList>
    </citation>
    <scope>NUCLEOTIDE SEQUENCE [LARGE SCALE GENOMIC DNA]</scope>
    <source>
        <strain evidence="3">JPN1</strain>
    </source>
</reference>
<dbReference type="GO" id="GO:0004519">
    <property type="term" value="F:endonuclease activity"/>
    <property type="evidence" value="ECO:0007669"/>
    <property type="project" value="UniProtKB-KW"/>
</dbReference>
<proteinExistence type="predicted"/>
<dbReference type="PANTHER" id="PTHR33877:SF2">
    <property type="entry name" value="OS07G0170200 PROTEIN"/>
    <property type="match status" value="1"/>
</dbReference>
<comment type="caution">
    <text evidence="2">The sequence shown here is derived from an EMBL/GenBank/DDBJ whole genome shotgun (WGS) entry which is preliminary data.</text>
</comment>
<keyword evidence="2" id="KW-0378">Hydrolase</keyword>
<gene>
    <name evidence="2" type="ORF">BROSI_A2516</name>
</gene>
<keyword evidence="3" id="KW-1185">Reference proteome</keyword>
<protein>
    <submittedName>
        <fullName evidence="2">Restriction endonuclease</fullName>
    </submittedName>
</protein>
<evidence type="ECO:0000313" key="2">
    <source>
        <dbReference type="EMBL" id="GAN33981.1"/>
    </source>
</evidence>
<dbReference type="Gene3D" id="1.10.30.50">
    <property type="match status" value="1"/>
</dbReference>
<dbReference type="RefSeq" id="WP_052564039.1">
    <property type="nucleotide sequence ID" value="NZ_BAFN01000001.1"/>
</dbReference>
<dbReference type="Pfam" id="PF01844">
    <property type="entry name" value="HNH"/>
    <property type="match status" value="1"/>
</dbReference>
<dbReference type="SMART" id="SM00507">
    <property type="entry name" value="HNHc"/>
    <property type="match status" value="1"/>
</dbReference>
<evidence type="ECO:0000313" key="3">
    <source>
        <dbReference type="Proteomes" id="UP000032309"/>
    </source>
</evidence>
<dbReference type="PANTHER" id="PTHR33877">
    <property type="entry name" value="SLL1193 PROTEIN"/>
    <property type="match status" value="1"/>
</dbReference>
<dbReference type="InterPro" id="IPR052892">
    <property type="entry name" value="NA-targeting_endonuclease"/>
</dbReference>
<feature type="domain" description="HNH nuclease" evidence="1">
    <location>
        <begin position="162"/>
        <end position="218"/>
    </location>
</feature>
<dbReference type="InterPro" id="IPR003615">
    <property type="entry name" value="HNH_nuc"/>
</dbReference>
<evidence type="ECO:0000259" key="1">
    <source>
        <dbReference type="SMART" id="SM00507"/>
    </source>
</evidence>
<dbReference type="CDD" id="cd00085">
    <property type="entry name" value="HNHc"/>
    <property type="match status" value="1"/>
</dbReference>
<sequence length="226" mass="26076">MTDYTIKRFNKYSKEELLSALRGFVDKNGTKYVASRDFCRWLGISPTTVERHFGKWSSLCNEAGISPRYDRNIDHDYLFQNLETVWEKLGRQPRAKEMKQPLSPVSISKYQREFKKTWYEICLEFVSWKSGASVEEIEKESRAFPKPLSDIQHKTNRSISLSLRYNVLKRDNFKCVMCGNTPALSSGVQLHIDHIVPWSGGGETIIENLQTLCSECNLGKSDKYSA</sequence>
<organism evidence="2 3">
    <name type="scientific">Candidatus Brocadia sinica JPN1</name>
    <dbReference type="NCBI Taxonomy" id="1197129"/>
    <lineage>
        <taxon>Bacteria</taxon>
        <taxon>Pseudomonadati</taxon>
        <taxon>Planctomycetota</taxon>
        <taxon>Candidatus Brocadiia</taxon>
        <taxon>Candidatus Brocadiales</taxon>
        <taxon>Candidatus Brocadiaceae</taxon>
        <taxon>Candidatus Brocadia</taxon>
    </lineage>
</organism>